<dbReference type="GO" id="GO:0043571">
    <property type="term" value="P:maintenance of CRISPR repeat elements"/>
    <property type="evidence" value="ECO:0007669"/>
    <property type="project" value="UniProtKB-UniRule"/>
</dbReference>
<dbReference type="SUPFAM" id="SSF143430">
    <property type="entry name" value="TTP0101/SSO1404-like"/>
    <property type="match status" value="1"/>
</dbReference>
<keyword evidence="5 9" id="KW-0255">Endonuclease</keyword>
<dbReference type="EC" id="3.1.-.-" evidence="9"/>
<evidence type="ECO:0000256" key="4">
    <source>
        <dbReference type="ARBA" id="ARBA00022723"/>
    </source>
</evidence>
<evidence type="ECO:0000256" key="6">
    <source>
        <dbReference type="ARBA" id="ARBA00022801"/>
    </source>
</evidence>
<reference evidence="11" key="1">
    <citation type="submission" date="2020-03" db="EMBL/GenBank/DDBJ databases">
        <title>Spirochaetal bacteria isolated from arthropods constitute a novel genus Entomospira genus novum within the order Spirochaetales.</title>
        <authorList>
            <person name="Grana-Miraglia L."/>
            <person name="Sikutova S."/>
            <person name="Fingerle V."/>
            <person name="Sing A."/>
            <person name="Castillo-Ramirez S."/>
            <person name="Margos G."/>
            <person name="Rudolf I."/>
        </authorList>
    </citation>
    <scope>NUCLEOTIDE SEQUENCE</scope>
    <source>
        <strain evidence="11">BR149</strain>
    </source>
</reference>
<dbReference type="GO" id="GO:0004521">
    <property type="term" value="F:RNA endonuclease activity"/>
    <property type="evidence" value="ECO:0007669"/>
    <property type="project" value="UniProtKB-UniRule"/>
</dbReference>
<dbReference type="CDD" id="cd09725">
    <property type="entry name" value="Cas2_I_II_III"/>
    <property type="match status" value="1"/>
</dbReference>
<dbReference type="EMBL" id="JAATLM010000001">
    <property type="protein sequence ID" value="NIZ69138.1"/>
    <property type="molecule type" value="Genomic_DNA"/>
</dbReference>
<sequence length="96" mass="11204">MKVLVCYDVARDDNGARRLRKVARICEDYGIRVQYSVFECLVDPAQLLMLKRSLEQAINMKVDSLRYYHLGKNWKNKVEHVGAKVAIDMENDLLLF</sequence>
<comment type="subunit">
    <text evidence="9">Homodimer, forms a heterotetramer with a Cas1 homodimer.</text>
</comment>
<feature type="binding site" evidence="9">
    <location>
        <position position="8"/>
    </location>
    <ligand>
        <name>Mg(2+)</name>
        <dbReference type="ChEBI" id="CHEBI:18420"/>
        <note>catalytic</note>
    </ligand>
</feature>
<dbReference type="GO" id="GO:0046872">
    <property type="term" value="F:metal ion binding"/>
    <property type="evidence" value="ECO:0007669"/>
    <property type="project" value="UniProtKB-UniRule"/>
</dbReference>
<comment type="caution">
    <text evidence="11">The sequence shown here is derived from an EMBL/GenBank/DDBJ whole genome shotgun (WGS) entry which is preliminary data.</text>
</comment>
<dbReference type="PANTHER" id="PTHR34405">
    <property type="entry name" value="CRISPR-ASSOCIATED ENDORIBONUCLEASE CAS2"/>
    <property type="match status" value="1"/>
</dbReference>
<accession>A0A968GEP6</accession>
<dbReference type="AlphaFoldDB" id="A0A968GEP6"/>
<keyword evidence="8 9" id="KW-0051">Antiviral defense</keyword>
<evidence type="ECO:0000256" key="7">
    <source>
        <dbReference type="ARBA" id="ARBA00022842"/>
    </source>
</evidence>
<gene>
    <name evidence="9 11" type="primary">cas2</name>
    <name evidence="11" type="ORF">HCT48_02780</name>
</gene>
<dbReference type="Pfam" id="PF09827">
    <property type="entry name" value="CRISPR_Cas2"/>
    <property type="match status" value="1"/>
</dbReference>
<dbReference type="NCBIfam" id="TIGR01573">
    <property type="entry name" value="cas2"/>
    <property type="match status" value="1"/>
</dbReference>
<evidence type="ECO:0000256" key="3">
    <source>
        <dbReference type="ARBA" id="ARBA00022722"/>
    </source>
</evidence>
<dbReference type="GO" id="GO:0016787">
    <property type="term" value="F:hydrolase activity"/>
    <property type="evidence" value="ECO:0007669"/>
    <property type="project" value="UniProtKB-KW"/>
</dbReference>
<evidence type="ECO:0000256" key="8">
    <source>
        <dbReference type="ARBA" id="ARBA00023118"/>
    </source>
</evidence>
<comment type="similarity">
    <text evidence="2 9 10">Belongs to the CRISPR-associated endoribonuclease Cas2 protein family.</text>
</comment>
<keyword evidence="3 9" id="KW-0540">Nuclease</keyword>
<dbReference type="RefSeq" id="WP_167695239.1">
    <property type="nucleotide sequence ID" value="NZ_CP118181.1"/>
</dbReference>
<dbReference type="GO" id="GO:0051607">
    <property type="term" value="P:defense response to virus"/>
    <property type="evidence" value="ECO:0007669"/>
    <property type="project" value="UniProtKB-UniRule"/>
</dbReference>
<dbReference type="PANTHER" id="PTHR34405:SF3">
    <property type="entry name" value="CRISPR-ASSOCIATED ENDORIBONUCLEASE CAS2 3"/>
    <property type="match status" value="1"/>
</dbReference>
<dbReference type="Gene3D" id="3.30.70.240">
    <property type="match status" value="1"/>
</dbReference>
<evidence type="ECO:0000256" key="9">
    <source>
        <dbReference type="HAMAP-Rule" id="MF_01471"/>
    </source>
</evidence>
<dbReference type="InterPro" id="IPR019199">
    <property type="entry name" value="Virulence_VapD/CRISPR_Cas2"/>
</dbReference>
<keyword evidence="6 9" id="KW-0378">Hydrolase</keyword>
<evidence type="ECO:0000256" key="5">
    <source>
        <dbReference type="ARBA" id="ARBA00022759"/>
    </source>
</evidence>
<keyword evidence="4 9" id="KW-0479">Metal-binding</keyword>
<keyword evidence="7 9" id="KW-0460">Magnesium</keyword>
<evidence type="ECO:0000313" key="12">
    <source>
        <dbReference type="Proteomes" id="UP000778951"/>
    </source>
</evidence>
<name>A0A968GEP6_9SPIO</name>
<organism evidence="11 12">
    <name type="scientific">Entomospira culicis</name>
    <dbReference type="NCBI Taxonomy" id="2719989"/>
    <lineage>
        <taxon>Bacteria</taxon>
        <taxon>Pseudomonadati</taxon>
        <taxon>Spirochaetota</taxon>
        <taxon>Spirochaetia</taxon>
        <taxon>Spirochaetales</taxon>
        <taxon>Spirochaetaceae</taxon>
        <taxon>Entomospira</taxon>
    </lineage>
</organism>
<evidence type="ECO:0000313" key="11">
    <source>
        <dbReference type="EMBL" id="NIZ69138.1"/>
    </source>
</evidence>
<dbReference type="PIRSF" id="PIRSF032582">
    <property type="entry name" value="Cas2"/>
    <property type="match status" value="1"/>
</dbReference>
<proteinExistence type="inferred from homology"/>
<dbReference type="Proteomes" id="UP000778951">
    <property type="component" value="Unassembled WGS sequence"/>
</dbReference>
<comment type="function">
    <text evidence="9">CRISPR (clustered regularly interspaced short palindromic repeat), is an adaptive immune system that provides protection against mobile genetic elements (viruses, transposable elements and conjugative plasmids). CRISPR clusters contain sequences complementary to antecedent mobile elements and target invading nucleic acids. CRISPR clusters are transcribed and processed into CRISPR RNA (crRNA). Functions as a ssRNA-specific endoribonuclease. Involved in the integration of spacer DNA into the CRISPR cassette.</text>
</comment>
<dbReference type="InterPro" id="IPR021127">
    <property type="entry name" value="CRISPR_associated_Cas2"/>
</dbReference>
<evidence type="ECO:0000256" key="1">
    <source>
        <dbReference type="ARBA" id="ARBA00001946"/>
    </source>
</evidence>
<evidence type="ECO:0000256" key="2">
    <source>
        <dbReference type="ARBA" id="ARBA00009959"/>
    </source>
</evidence>
<dbReference type="HAMAP" id="MF_01471">
    <property type="entry name" value="Cas2"/>
    <property type="match status" value="1"/>
</dbReference>
<evidence type="ECO:0000256" key="10">
    <source>
        <dbReference type="PIRNR" id="PIRNR032582"/>
    </source>
</evidence>
<keyword evidence="12" id="KW-1185">Reference proteome</keyword>
<comment type="cofactor">
    <cofactor evidence="1 9">
        <name>Mg(2+)</name>
        <dbReference type="ChEBI" id="CHEBI:18420"/>
    </cofactor>
</comment>
<protein>
    <recommendedName>
        <fullName evidence="9">CRISPR-associated endoribonuclease Cas2</fullName>
        <ecNumber evidence="9">3.1.-.-</ecNumber>
    </recommendedName>
</protein>